<evidence type="ECO:0000313" key="4">
    <source>
        <dbReference type="EMBL" id="ROQ29680.1"/>
    </source>
</evidence>
<dbReference type="PANTHER" id="PTHR43861">
    <property type="entry name" value="TRANS-ACONITATE 2-METHYLTRANSFERASE-RELATED"/>
    <property type="match status" value="1"/>
</dbReference>
<dbReference type="EMBL" id="RJUL01000002">
    <property type="protein sequence ID" value="ROQ29680.1"/>
    <property type="molecule type" value="Genomic_DNA"/>
</dbReference>
<name>A0A3N1PS85_9GAMM</name>
<sequence length="201" mass="22284">MDPSDIGKAYDQITHLWQRPGFDRSNGIAQHQRALAFASKAGFALDIGCGCTGRFISLLGQHGFSAEGLDVSSQMLRLAKARHPEVPFYHADICTFAFEKRYAFISAWDSIWHLPLASQEPVLRKIVAGLEKGGVFIFSFGGTDAPGEMQNRHMGPEVYYSTLGTNGFVSLMLALGCQIKHLEFDQYPEPHAYLVVQKESD</sequence>
<keyword evidence="5" id="KW-1185">Reference proteome</keyword>
<proteinExistence type="predicted"/>
<dbReference type="Proteomes" id="UP000268033">
    <property type="component" value="Unassembled WGS sequence"/>
</dbReference>
<evidence type="ECO:0000256" key="1">
    <source>
        <dbReference type="ARBA" id="ARBA00022603"/>
    </source>
</evidence>
<dbReference type="Pfam" id="PF13649">
    <property type="entry name" value="Methyltransf_25"/>
    <property type="match status" value="1"/>
</dbReference>
<keyword evidence="2 4" id="KW-0808">Transferase</keyword>
<dbReference type="AlphaFoldDB" id="A0A3N1PS85"/>
<dbReference type="PANTHER" id="PTHR43861:SF1">
    <property type="entry name" value="TRANS-ACONITATE 2-METHYLTRANSFERASE"/>
    <property type="match status" value="1"/>
</dbReference>
<feature type="domain" description="Methyltransferase" evidence="3">
    <location>
        <begin position="45"/>
        <end position="134"/>
    </location>
</feature>
<dbReference type="Gene3D" id="3.40.50.150">
    <property type="entry name" value="Vaccinia Virus protein VP39"/>
    <property type="match status" value="1"/>
</dbReference>
<protein>
    <submittedName>
        <fullName evidence="4">Methyltransferase family protein</fullName>
    </submittedName>
</protein>
<reference evidence="4 5" key="1">
    <citation type="submission" date="2018-11" db="EMBL/GenBank/DDBJ databases">
        <title>Genomic Encyclopedia of Type Strains, Phase IV (KMG-IV): sequencing the most valuable type-strain genomes for metagenomic binning, comparative biology and taxonomic classification.</title>
        <authorList>
            <person name="Goeker M."/>
        </authorList>
    </citation>
    <scope>NUCLEOTIDE SEQUENCE [LARGE SCALE GENOMIC DNA]</scope>
    <source>
        <strain evidence="4 5">DSM 21945</strain>
    </source>
</reference>
<dbReference type="GO" id="GO:0008168">
    <property type="term" value="F:methyltransferase activity"/>
    <property type="evidence" value="ECO:0007669"/>
    <property type="project" value="UniProtKB-KW"/>
</dbReference>
<accession>A0A3N1PS85</accession>
<evidence type="ECO:0000256" key="2">
    <source>
        <dbReference type="ARBA" id="ARBA00022679"/>
    </source>
</evidence>
<gene>
    <name evidence="4" type="ORF">EDC28_10245</name>
</gene>
<dbReference type="STRING" id="584787.GCA_001247655_01553"/>
<organism evidence="4 5">
    <name type="scientific">Gallaecimonas pentaromativorans</name>
    <dbReference type="NCBI Taxonomy" id="584787"/>
    <lineage>
        <taxon>Bacteria</taxon>
        <taxon>Pseudomonadati</taxon>
        <taxon>Pseudomonadota</taxon>
        <taxon>Gammaproteobacteria</taxon>
        <taxon>Enterobacterales</taxon>
        <taxon>Gallaecimonadaceae</taxon>
        <taxon>Gallaecimonas</taxon>
    </lineage>
</organism>
<evidence type="ECO:0000259" key="3">
    <source>
        <dbReference type="Pfam" id="PF13649"/>
    </source>
</evidence>
<dbReference type="GO" id="GO:0032259">
    <property type="term" value="P:methylation"/>
    <property type="evidence" value="ECO:0007669"/>
    <property type="project" value="UniProtKB-KW"/>
</dbReference>
<keyword evidence="1 4" id="KW-0489">Methyltransferase</keyword>
<dbReference type="InterPro" id="IPR041698">
    <property type="entry name" value="Methyltransf_25"/>
</dbReference>
<comment type="caution">
    <text evidence="4">The sequence shown here is derived from an EMBL/GenBank/DDBJ whole genome shotgun (WGS) entry which is preliminary data.</text>
</comment>
<dbReference type="SUPFAM" id="SSF53335">
    <property type="entry name" value="S-adenosyl-L-methionine-dependent methyltransferases"/>
    <property type="match status" value="1"/>
</dbReference>
<dbReference type="RefSeq" id="WP_123420630.1">
    <property type="nucleotide sequence ID" value="NZ_RJUL01000002.1"/>
</dbReference>
<dbReference type="CDD" id="cd02440">
    <property type="entry name" value="AdoMet_MTases"/>
    <property type="match status" value="1"/>
</dbReference>
<dbReference type="InterPro" id="IPR029063">
    <property type="entry name" value="SAM-dependent_MTases_sf"/>
</dbReference>
<evidence type="ECO:0000313" key="5">
    <source>
        <dbReference type="Proteomes" id="UP000268033"/>
    </source>
</evidence>